<accession>A0A2M7W1T9</accession>
<protein>
    <submittedName>
        <fullName evidence="2">Uncharacterized protein</fullName>
    </submittedName>
</protein>
<keyword evidence="1" id="KW-0812">Transmembrane</keyword>
<name>A0A2M7W1T9_9BACT</name>
<feature type="transmembrane region" description="Helical" evidence="1">
    <location>
        <begin position="100"/>
        <end position="124"/>
    </location>
</feature>
<keyword evidence="1" id="KW-0472">Membrane</keyword>
<feature type="transmembrane region" description="Helical" evidence="1">
    <location>
        <begin position="75"/>
        <end position="94"/>
    </location>
</feature>
<organism evidence="2 3">
    <name type="scientific">Candidatus Dojkabacteria bacterium CG_4_10_14_0_2_um_filter_Dojkabacteria_WS6_41_15</name>
    <dbReference type="NCBI Taxonomy" id="2014249"/>
    <lineage>
        <taxon>Bacteria</taxon>
        <taxon>Candidatus Dojkabacteria</taxon>
    </lineage>
</organism>
<keyword evidence="1" id="KW-1133">Transmembrane helix</keyword>
<evidence type="ECO:0000256" key="1">
    <source>
        <dbReference type="SAM" id="Phobius"/>
    </source>
</evidence>
<evidence type="ECO:0000313" key="2">
    <source>
        <dbReference type="EMBL" id="PJA13842.1"/>
    </source>
</evidence>
<comment type="caution">
    <text evidence="2">The sequence shown here is derived from an EMBL/GenBank/DDBJ whole genome shotgun (WGS) entry which is preliminary data.</text>
</comment>
<dbReference type="EMBL" id="PFQB01000074">
    <property type="protein sequence ID" value="PJA13842.1"/>
    <property type="molecule type" value="Genomic_DNA"/>
</dbReference>
<evidence type="ECO:0000313" key="3">
    <source>
        <dbReference type="Proteomes" id="UP000228952"/>
    </source>
</evidence>
<dbReference type="Proteomes" id="UP000228952">
    <property type="component" value="Unassembled WGS sequence"/>
</dbReference>
<dbReference type="AlphaFoldDB" id="A0A2M7W1T9"/>
<feature type="transmembrane region" description="Helical" evidence="1">
    <location>
        <begin position="12"/>
        <end position="32"/>
    </location>
</feature>
<gene>
    <name evidence="2" type="ORF">COX64_02790</name>
</gene>
<proteinExistence type="predicted"/>
<reference evidence="3" key="1">
    <citation type="submission" date="2017-09" db="EMBL/GenBank/DDBJ databases">
        <title>Depth-based differentiation of microbial function through sediment-hosted aquifers and enrichment of novel symbionts in the deep terrestrial subsurface.</title>
        <authorList>
            <person name="Probst A.J."/>
            <person name="Ladd B."/>
            <person name="Jarett J.K."/>
            <person name="Geller-Mcgrath D.E."/>
            <person name="Sieber C.M.K."/>
            <person name="Emerson J.B."/>
            <person name="Anantharaman K."/>
            <person name="Thomas B.C."/>
            <person name="Malmstrom R."/>
            <person name="Stieglmeier M."/>
            <person name="Klingl A."/>
            <person name="Woyke T."/>
            <person name="Ryan C.M."/>
            <person name="Banfield J.F."/>
        </authorList>
    </citation>
    <scope>NUCLEOTIDE SEQUENCE [LARGE SCALE GENOMIC DNA]</scope>
</reference>
<sequence>MIQELTLRNPGTFSVVGGFFSFMRSFFAWWYGDVPLILFAKLQRILVVINDITSFGVILKGYFRPWKNDYNIAGWLVGMVLKTCYLPIIASFFVVTISGFLLALLVQLSVLPVIIGLIVLNPFLKP</sequence>